<evidence type="ECO:0000313" key="25">
    <source>
        <dbReference type="EMBL" id="MBM3332698.1"/>
    </source>
</evidence>
<evidence type="ECO:0000256" key="20">
    <source>
        <dbReference type="ARBA" id="ARBA00032253"/>
    </source>
</evidence>
<evidence type="ECO:0000256" key="14">
    <source>
        <dbReference type="ARBA" id="ARBA00023098"/>
    </source>
</evidence>
<dbReference type="Pfam" id="PF01148">
    <property type="entry name" value="CTP_transf_1"/>
    <property type="match status" value="1"/>
</dbReference>
<keyword evidence="16" id="KW-0594">Phospholipid biosynthesis</keyword>
<feature type="transmembrane region" description="Helical" evidence="24">
    <location>
        <begin position="146"/>
        <end position="165"/>
    </location>
</feature>
<comment type="caution">
    <text evidence="25">The sequence shown here is derived from an EMBL/GenBank/DDBJ whole genome shotgun (WGS) entry which is preliminary data.</text>
</comment>
<keyword evidence="11 24" id="KW-0812">Transmembrane</keyword>
<sequence>MPSGSAASAALTKSNWLSRILIGAGLGGATFAALFGHTAIIAVIAAAWVALATLEFIQLLDKADIKLNRWLLPPLSVLIVAAAYFGLLPGFLLAPIAAVLLAAVATQETRPRVPVYGLFSLIYLGFFPAHLVLLKNLSANRDWSPWLVFFPLALTWLNDTAGLVFGRRLGKHKLAPTLSPNKTIEGYVAGLLFSALLSAVYLHFLEPFASRPIWWLAVVGIGLGTMAQAGDLFESMFKRAVGVKDTSSALAAHGGFLDRVDSLLFTIPAFYYLVLYL</sequence>
<feature type="transmembrane region" description="Helical" evidence="24">
    <location>
        <begin position="115"/>
        <end position="134"/>
    </location>
</feature>
<comment type="pathway">
    <text evidence="4">Lipid metabolism.</text>
</comment>
<comment type="pathway">
    <text evidence="3">Phospholipid metabolism; CDP-diacylglycerol biosynthesis; CDP-diacylglycerol from sn-glycerol 3-phosphate: step 3/3.</text>
</comment>
<keyword evidence="9" id="KW-0444">Lipid biosynthesis</keyword>
<proteinExistence type="inferred from homology"/>
<evidence type="ECO:0000256" key="15">
    <source>
        <dbReference type="ARBA" id="ARBA00023136"/>
    </source>
</evidence>
<evidence type="ECO:0000256" key="2">
    <source>
        <dbReference type="ARBA" id="ARBA00004651"/>
    </source>
</evidence>
<evidence type="ECO:0000256" key="9">
    <source>
        <dbReference type="ARBA" id="ARBA00022516"/>
    </source>
</evidence>
<evidence type="ECO:0000256" key="5">
    <source>
        <dbReference type="ARBA" id="ARBA00010185"/>
    </source>
</evidence>
<keyword evidence="8" id="KW-1003">Cell membrane</keyword>
<evidence type="ECO:0000256" key="19">
    <source>
        <dbReference type="ARBA" id="ARBA00031825"/>
    </source>
</evidence>
<organism evidence="25 26">
    <name type="scientific">candidate division WOR-3 bacterium</name>
    <dbReference type="NCBI Taxonomy" id="2052148"/>
    <lineage>
        <taxon>Bacteria</taxon>
        <taxon>Bacteria division WOR-3</taxon>
    </lineage>
</organism>
<evidence type="ECO:0000256" key="21">
    <source>
        <dbReference type="ARBA" id="ARBA00032396"/>
    </source>
</evidence>
<feature type="transmembrane region" description="Helical" evidence="24">
    <location>
        <begin position="211"/>
        <end position="229"/>
    </location>
</feature>
<feature type="transmembrane region" description="Helical" evidence="24">
    <location>
        <begin position="20"/>
        <end position="50"/>
    </location>
</feature>
<feature type="transmembrane region" description="Helical" evidence="24">
    <location>
        <begin position="70"/>
        <end position="103"/>
    </location>
</feature>
<dbReference type="EC" id="2.7.7.41" evidence="6"/>
<evidence type="ECO:0000256" key="3">
    <source>
        <dbReference type="ARBA" id="ARBA00005119"/>
    </source>
</evidence>
<evidence type="ECO:0000256" key="24">
    <source>
        <dbReference type="SAM" id="Phobius"/>
    </source>
</evidence>
<evidence type="ECO:0000256" key="12">
    <source>
        <dbReference type="ARBA" id="ARBA00022695"/>
    </source>
</evidence>
<evidence type="ECO:0000256" key="23">
    <source>
        <dbReference type="ARBA" id="ARBA00033406"/>
    </source>
</evidence>
<reference evidence="25" key="1">
    <citation type="submission" date="2019-03" db="EMBL/GenBank/DDBJ databases">
        <title>Lake Tanganyika Metagenome-Assembled Genomes (MAGs).</title>
        <authorList>
            <person name="Tran P."/>
        </authorList>
    </citation>
    <scope>NUCLEOTIDE SEQUENCE</scope>
    <source>
        <strain evidence="25">K_DeepCast_150m_m2_040</strain>
    </source>
</reference>
<evidence type="ECO:0000256" key="13">
    <source>
        <dbReference type="ARBA" id="ARBA00022989"/>
    </source>
</evidence>
<evidence type="ECO:0000256" key="10">
    <source>
        <dbReference type="ARBA" id="ARBA00022679"/>
    </source>
</evidence>
<name>A0A938BV50_UNCW3</name>
<keyword evidence="17" id="KW-1208">Phospholipid metabolism</keyword>
<keyword evidence="10" id="KW-0808">Transferase</keyword>
<dbReference type="GO" id="GO:0016024">
    <property type="term" value="P:CDP-diacylglycerol biosynthetic process"/>
    <property type="evidence" value="ECO:0007669"/>
    <property type="project" value="TreeGrafter"/>
</dbReference>
<accession>A0A938BV50</accession>
<evidence type="ECO:0000256" key="4">
    <source>
        <dbReference type="ARBA" id="ARBA00005189"/>
    </source>
</evidence>
<keyword evidence="15 24" id="KW-0472">Membrane</keyword>
<keyword evidence="12" id="KW-0548">Nucleotidyltransferase</keyword>
<evidence type="ECO:0000256" key="11">
    <source>
        <dbReference type="ARBA" id="ARBA00022692"/>
    </source>
</evidence>
<dbReference type="EMBL" id="VGIR01000119">
    <property type="protein sequence ID" value="MBM3332698.1"/>
    <property type="molecule type" value="Genomic_DNA"/>
</dbReference>
<dbReference type="PANTHER" id="PTHR46382">
    <property type="entry name" value="PHOSPHATIDATE CYTIDYLYLTRANSFERASE"/>
    <property type="match status" value="1"/>
</dbReference>
<evidence type="ECO:0000313" key="26">
    <source>
        <dbReference type="Proteomes" id="UP000779900"/>
    </source>
</evidence>
<feature type="transmembrane region" description="Helical" evidence="24">
    <location>
        <begin position="186"/>
        <end position="205"/>
    </location>
</feature>
<dbReference type="Proteomes" id="UP000779900">
    <property type="component" value="Unassembled WGS sequence"/>
</dbReference>
<evidence type="ECO:0000256" key="6">
    <source>
        <dbReference type="ARBA" id="ARBA00012487"/>
    </source>
</evidence>
<evidence type="ECO:0000256" key="8">
    <source>
        <dbReference type="ARBA" id="ARBA00022475"/>
    </source>
</evidence>
<evidence type="ECO:0000256" key="1">
    <source>
        <dbReference type="ARBA" id="ARBA00001698"/>
    </source>
</evidence>
<keyword evidence="14" id="KW-0443">Lipid metabolism</keyword>
<dbReference type="PANTHER" id="PTHR46382:SF1">
    <property type="entry name" value="PHOSPHATIDATE CYTIDYLYLTRANSFERASE"/>
    <property type="match status" value="1"/>
</dbReference>
<evidence type="ECO:0000256" key="7">
    <source>
        <dbReference type="ARBA" id="ARBA00019373"/>
    </source>
</evidence>
<evidence type="ECO:0000256" key="17">
    <source>
        <dbReference type="ARBA" id="ARBA00023264"/>
    </source>
</evidence>
<evidence type="ECO:0000256" key="22">
    <source>
        <dbReference type="ARBA" id="ARBA00032743"/>
    </source>
</evidence>
<protein>
    <recommendedName>
        <fullName evidence="7">Phosphatidate cytidylyltransferase</fullName>
        <ecNumber evidence="6">2.7.7.41</ecNumber>
    </recommendedName>
    <alternativeName>
        <fullName evidence="20">CDP-DAG synthase</fullName>
    </alternativeName>
    <alternativeName>
        <fullName evidence="22">CDP-DG synthase</fullName>
    </alternativeName>
    <alternativeName>
        <fullName evidence="18">CDP-diacylglycerol synthase</fullName>
    </alternativeName>
    <alternativeName>
        <fullName evidence="21">CDP-diglyceride pyrophosphorylase</fullName>
    </alternativeName>
    <alternativeName>
        <fullName evidence="23">CDP-diglyceride synthase</fullName>
    </alternativeName>
    <alternativeName>
        <fullName evidence="19">CTP:phosphatidate cytidylyltransferase</fullName>
    </alternativeName>
</protein>
<evidence type="ECO:0000256" key="16">
    <source>
        <dbReference type="ARBA" id="ARBA00023209"/>
    </source>
</evidence>
<evidence type="ECO:0000256" key="18">
    <source>
        <dbReference type="ARBA" id="ARBA00029893"/>
    </source>
</evidence>
<dbReference type="AlphaFoldDB" id="A0A938BV50"/>
<dbReference type="GO" id="GO:0005886">
    <property type="term" value="C:plasma membrane"/>
    <property type="evidence" value="ECO:0007669"/>
    <property type="project" value="UniProtKB-SubCell"/>
</dbReference>
<gene>
    <name evidence="25" type="ORF">FJY68_12775</name>
</gene>
<comment type="similarity">
    <text evidence="5">Belongs to the CDS family.</text>
</comment>
<comment type="subcellular location">
    <subcellularLocation>
        <location evidence="2">Cell membrane</location>
        <topology evidence="2">Multi-pass membrane protein</topology>
    </subcellularLocation>
</comment>
<keyword evidence="13 24" id="KW-1133">Transmembrane helix</keyword>
<comment type="catalytic activity">
    <reaction evidence="1">
        <text>a 1,2-diacyl-sn-glycero-3-phosphate + CTP + H(+) = a CDP-1,2-diacyl-sn-glycerol + diphosphate</text>
        <dbReference type="Rhea" id="RHEA:16229"/>
        <dbReference type="ChEBI" id="CHEBI:15378"/>
        <dbReference type="ChEBI" id="CHEBI:33019"/>
        <dbReference type="ChEBI" id="CHEBI:37563"/>
        <dbReference type="ChEBI" id="CHEBI:58332"/>
        <dbReference type="ChEBI" id="CHEBI:58608"/>
        <dbReference type="EC" id="2.7.7.41"/>
    </reaction>
</comment>
<dbReference type="GO" id="GO:0004605">
    <property type="term" value="F:phosphatidate cytidylyltransferase activity"/>
    <property type="evidence" value="ECO:0007669"/>
    <property type="project" value="UniProtKB-EC"/>
</dbReference>